<dbReference type="EMBL" id="MT002444">
    <property type="protein sequence ID" value="QIM10878.1"/>
    <property type="molecule type" value="Genomic_DNA"/>
</dbReference>
<gene>
    <name evidence="4" type="ORF">Muribac1_0870</name>
</gene>
<dbReference type="GO" id="GO:0010181">
    <property type="term" value="F:FMN binding"/>
    <property type="evidence" value="ECO:0007669"/>
    <property type="project" value="InterPro"/>
</dbReference>
<dbReference type="Gene3D" id="3.20.20.70">
    <property type="entry name" value="Aldolase class I"/>
    <property type="match status" value="1"/>
</dbReference>
<accession>A0A6G8F403</accession>
<keyword evidence="2" id="KW-0560">Oxidoreductase</keyword>
<evidence type="ECO:0000256" key="2">
    <source>
        <dbReference type="ARBA" id="ARBA00023002"/>
    </source>
</evidence>
<dbReference type="AlphaFoldDB" id="A0A6G8F403"/>
<dbReference type="GO" id="GO:0016491">
    <property type="term" value="F:oxidoreductase activity"/>
    <property type="evidence" value="ECO:0007669"/>
    <property type="project" value="UniProtKB-KW"/>
</dbReference>
<dbReference type="PANTHER" id="PTHR43656">
    <property type="entry name" value="BINDING OXIDOREDUCTASE, PUTATIVE (AFU_ORTHOLOGUE AFUA_2G08260)-RELATED"/>
    <property type="match status" value="1"/>
</dbReference>
<name>A0A6G8F403_9BACT</name>
<protein>
    <submittedName>
        <fullName evidence="4">NADH:flavin oxidoreductase</fullName>
    </submittedName>
</protein>
<dbReference type="SUPFAM" id="SSF51395">
    <property type="entry name" value="FMN-linked oxidoreductases"/>
    <property type="match status" value="1"/>
</dbReference>
<evidence type="ECO:0000256" key="1">
    <source>
        <dbReference type="ARBA" id="ARBA00022630"/>
    </source>
</evidence>
<sequence>MKLFTPAAIGPVSLRNRTIRSAAFEGMGKDNNPTPMLRDYHWSVSEGGVGMTTLAYAGISRSALSFRTQLWLRPEIISPLREITDGIHARGAKASIQIGHCGNMTHRSTAGQTPVGATTGFNLYSPTFVRGLRKDELRDLARKFGDAVRTARDAGFDCVEVHAGHGYLISQFLSPYTNRRRDEYGGTLSNRMLFMQQCMEEVMKAAGSDMGVLVKTNMRDGFKGGLEIDDCLTVARELQNLGAHALVLSGGFVSKAPMYVMRGEMPIYSMTYYMPQLWLKYGVRWFGKFMIPKAPFKELYFLDDARTFRRELKVPLVYVGGVVSREGADIVLDREGFDFVQMGRALLNEPDFVNRMRNEECHRCGCDHVNYCIARMYSREMACHKHLHDLPPRILKEIQEIKARDEKA</sequence>
<dbReference type="InterPro" id="IPR013785">
    <property type="entry name" value="Aldolase_TIM"/>
</dbReference>
<dbReference type="Pfam" id="PF00724">
    <property type="entry name" value="Oxidored_FMN"/>
    <property type="match status" value="1"/>
</dbReference>
<dbReference type="CDD" id="cd02803">
    <property type="entry name" value="OYE_like_FMN_family"/>
    <property type="match status" value="1"/>
</dbReference>
<evidence type="ECO:0000313" key="4">
    <source>
        <dbReference type="EMBL" id="QIM10878.1"/>
    </source>
</evidence>
<keyword evidence="1" id="KW-0285">Flavoprotein</keyword>
<dbReference type="PANTHER" id="PTHR43656:SF2">
    <property type="entry name" value="BINDING OXIDOREDUCTASE, PUTATIVE (AFU_ORTHOLOGUE AFUA_2G08260)-RELATED"/>
    <property type="match status" value="1"/>
</dbReference>
<dbReference type="InterPro" id="IPR001155">
    <property type="entry name" value="OxRdtase_FMN_N"/>
</dbReference>
<dbReference type="InterPro" id="IPR051799">
    <property type="entry name" value="NADH_flavin_oxidoreductase"/>
</dbReference>
<proteinExistence type="predicted"/>
<feature type="domain" description="NADH:flavin oxidoreductase/NADH oxidase N-terminal" evidence="3">
    <location>
        <begin position="2"/>
        <end position="242"/>
    </location>
</feature>
<reference evidence="4" key="1">
    <citation type="journal article" date="2020" name="J. ISSAAS">
        <title>Lactobacilli and other gastrointestinal microbiota of Peromyscus leucopus, reservoir host for agents of Lyme disease and other zoonoses in North America.</title>
        <authorList>
            <person name="Milovic A."/>
            <person name="Bassam K."/>
            <person name="Shao H."/>
            <person name="Chatzistamou I."/>
            <person name="Tufts D.M."/>
            <person name="Diuk-Wasser M."/>
            <person name="Barbour A.G."/>
        </authorList>
    </citation>
    <scope>NUCLEOTIDE SEQUENCE</scope>
    <source>
        <strain evidence="4">LL71</strain>
    </source>
</reference>
<organism evidence="4">
    <name type="scientific">uncultured Muribaculaceae bacterium</name>
    <dbReference type="NCBI Taxonomy" id="2301481"/>
    <lineage>
        <taxon>Bacteria</taxon>
        <taxon>Pseudomonadati</taxon>
        <taxon>Bacteroidota</taxon>
        <taxon>Bacteroidia</taxon>
        <taxon>Bacteroidales</taxon>
        <taxon>Muribaculaceae</taxon>
        <taxon>environmental samples</taxon>
    </lineage>
</organism>
<evidence type="ECO:0000259" key="3">
    <source>
        <dbReference type="Pfam" id="PF00724"/>
    </source>
</evidence>